<dbReference type="RefSeq" id="WP_223705205.1">
    <property type="nucleotide sequence ID" value="NZ_JAINUY010000002.1"/>
</dbReference>
<reference evidence="2 3" key="1">
    <citation type="journal article" date="2023" name="Antonie Van Leeuwenhoek">
        <title>Flavobacterium potami sp. nov., a multi-metal resistance genes harbouring bacterium isolated from shallow river silt.</title>
        <authorList>
            <person name="Li S."/>
            <person name="Mao S."/>
            <person name="Mu W."/>
            <person name="Guo B."/>
            <person name="Li C."/>
            <person name="Zhu Q."/>
            <person name="Hou X."/>
            <person name="Zhao Y."/>
            <person name="Wei S."/>
            <person name="Liu H."/>
            <person name="Liu A."/>
        </authorList>
    </citation>
    <scope>NUCLEOTIDE SEQUENCE [LARGE SCALE GENOMIC DNA]</scope>
    <source>
        <strain evidence="2 3">17A</strain>
    </source>
</reference>
<accession>A0A9X1H971</accession>
<keyword evidence="3" id="KW-1185">Reference proteome</keyword>
<evidence type="ECO:0000313" key="2">
    <source>
        <dbReference type="EMBL" id="MBZ4034486.1"/>
    </source>
</evidence>
<sequence length="166" mass="18966">MKILYTFLSFFILQTLFSQTTIKSKAYGDLVFKELTYGQAKVKSGETLALSSSPTGTQGWLEDFQIIKKTDSVQAVKKANFGLVYIVTAKDTVDINIDIEWIYPSKITNDKGEKFKSIRYTTKRPTNIVSASSYSLDEPYEMVKGNWEMNIFIDNKRVCSKTFVLY</sequence>
<dbReference type="AlphaFoldDB" id="A0A9X1H971"/>
<protein>
    <submittedName>
        <fullName evidence="2">DUF3859 domain-containing protein</fullName>
    </submittedName>
</protein>
<proteinExistence type="predicted"/>
<organism evidence="2 3">
    <name type="scientific">Flavobacterium potami</name>
    <dbReference type="NCBI Taxonomy" id="2872310"/>
    <lineage>
        <taxon>Bacteria</taxon>
        <taxon>Pseudomonadati</taxon>
        <taxon>Bacteroidota</taxon>
        <taxon>Flavobacteriia</taxon>
        <taxon>Flavobacteriales</taxon>
        <taxon>Flavobacteriaceae</taxon>
        <taxon>Flavobacterium</taxon>
    </lineage>
</organism>
<gene>
    <name evidence="2" type="ORF">K6T82_06895</name>
</gene>
<dbReference type="InterPro" id="IPR024331">
    <property type="entry name" value="DUF3859"/>
</dbReference>
<dbReference type="Proteomes" id="UP001139366">
    <property type="component" value="Unassembled WGS sequence"/>
</dbReference>
<dbReference type="Gene3D" id="2.60.40.2390">
    <property type="match status" value="1"/>
</dbReference>
<dbReference type="EMBL" id="JAINUY010000002">
    <property type="protein sequence ID" value="MBZ4034486.1"/>
    <property type="molecule type" value="Genomic_DNA"/>
</dbReference>
<dbReference type="Pfam" id="PF12975">
    <property type="entry name" value="DUF3859"/>
    <property type="match status" value="1"/>
</dbReference>
<comment type="caution">
    <text evidence="2">The sequence shown here is derived from an EMBL/GenBank/DDBJ whole genome shotgun (WGS) entry which is preliminary data.</text>
</comment>
<evidence type="ECO:0000313" key="3">
    <source>
        <dbReference type="Proteomes" id="UP001139366"/>
    </source>
</evidence>
<name>A0A9X1H971_9FLAO</name>
<feature type="domain" description="DUF3859" evidence="1">
    <location>
        <begin position="65"/>
        <end position="164"/>
    </location>
</feature>
<evidence type="ECO:0000259" key="1">
    <source>
        <dbReference type="Pfam" id="PF12975"/>
    </source>
</evidence>